<dbReference type="KEGG" id="gsb:GSUB_00760"/>
<dbReference type="PANTHER" id="PTHR43394">
    <property type="entry name" value="ATP-DEPENDENT PERMEASE MDL1, MITOCHONDRIAL"/>
    <property type="match status" value="1"/>
</dbReference>
<keyword evidence="2" id="KW-0813">Transport</keyword>
<keyword evidence="6" id="KW-0067">ATP-binding</keyword>
<evidence type="ECO:0000256" key="3">
    <source>
        <dbReference type="ARBA" id="ARBA00022475"/>
    </source>
</evidence>
<dbReference type="PANTHER" id="PTHR43394:SF1">
    <property type="entry name" value="ATP-BINDING CASSETTE SUB-FAMILY B MEMBER 10, MITOCHONDRIAL"/>
    <property type="match status" value="1"/>
</dbReference>
<evidence type="ECO:0000256" key="6">
    <source>
        <dbReference type="ARBA" id="ARBA00022840"/>
    </source>
</evidence>
<dbReference type="InterPro" id="IPR027417">
    <property type="entry name" value="P-loop_NTPase"/>
</dbReference>
<keyword evidence="5" id="KW-0547">Nucleotide-binding</keyword>
<proteinExistence type="predicted"/>
<feature type="domain" description="ABC transporter" evidence="10">
    <location>
        <begin position="338"/>
        <end position="572"/>
    </location>
</feature>
<comment type="subcellular location">
    <subcellularLocation>
        <location evidence="1">Cell membrane</location>
        <topology evidence="1">Multi-pass membrane protein</topology>
    </subcellularLocation>
</comment>
<dbReference type="InterPro" id="IPR017871">
    <property type="entry name" value="ABC_transporter-like_CS"/>
</dbReference>
<dbReference type="RefSeq" id="WP_040198701.1">
    <property type="nucleotide sequence ID" value="NZ_CP010311.1"/>
</dbReference>
<dbReference type="Proteomes" id="UP000035036">
    <property type="component" value="Chromosome"/>
</dbReference>
<feature type="transmembrane region" description="Helical" evidence="9">
    <location>
        <begin position="21"/>
        <end position="39"/>
    </location>
</feature>
<keyword evidence="13" id="KW-1185">Reference proteome</keyword>
<dbReference type="InterPro" id="IPR039421">
    <property type="entry name" value="Type_1_exporter"/>
</dbReference>
<dbReference type="GO" id="GO:0015421">
    <property type="term" value="F:ABC-type oligopeptide transporter activity"/>
    <property type="evidence" value="ECO:0007669"/>
    <property type="project" value="TreeGrafter"/>
</dbReference>
<keyword evidence="7 9" id="KW-1133">Transmembrane helix</keyword>
<evidence type="ECO:0000256" key="8">
    <source>
        <dbReference type="ARBA" id="ARBA00023136"/>
    </source>
</evidence>
<dbReference type="SUPFAM" id="SSF52540">
    <property type="entry name" value="P-loop containing nucleoside triphosphate hydrolases"/>
    <property type="match status" value="1"/>
</dbReference>
<dbReference type="OrthoDB" id="5480201at2"/>
<dbReference type="GO" id="GO:0005524">
    <property type="term" value="F:ATP binding"/>
    <property type="evidence" value="ECO:0007669"/>
    <property type="project" value="UniProtKB-KW"/>
</dbReference>
<dbReference type="STRING" id="483547.GSUB_00760"/>
<sequence length="582" mass="63872">MSLFASLLSYLNPWRAVLLRGSLWLTATALLALVIPWMLKRGVEAIERGDYADLVMFAGILALAALARGLARIASRLSFLHTARRVEVALRRDLLQRLLAQPGPFFDRHRTGDLLARFTGDVTNVRMLAGFGVMTILNAAIVYVLTLAMMLTLSPSLTLVAVLPYPFMLLGVKYLSRRLLYHSGRVQEGLGQVSEAVEETISGQAVIRAHGLAHNRCRRFSELNDEYLQRNLSLARLRALVMPVMVVVGPVGTLLVLYYGGIKVAAGALSLGDFVAFSAYLSQLTWPTLLLGWVLTLKQRAAASMERLQDLLTLPASSLSANTEDNSKQPLPEDAPRIEFQHLDFSYLQGEPVLRDFNLSVPGGSLVGIAGSTGSGKTTLLRLLAGLYLPPAGALFIDGVDLTQLDLRSHRRRISAIPQEGRLFSGSLRENLLYALPSADDRCLESIARQACLTAELEQFPDGFDTRVGEGGLSLSGGQRQRVSIGRALARDAGLFLLDDPFSHLDAATAQTVWQRIRPKLAGRTVFLVSTRVSLLAAADRIVVLHEGQIRQQGSHDELLRAGGHYARLYHREQLRDELEQS</sequence>
<feature type="transmembrane region" description="Helical" evidence="9">
    <location>
        <begin position="51"/>
        <end position="71"/>
    </location>
</feature>
<dbReference type="Pfam" id="PF00005">
    <property type="entry name" value="ABC_tran"/>
    <property type="match status" value="1"/>
</dbReference>
<feature type="transmembrane region" description="Helical" evidence="9">
    <location>
        <begin position="157"/>
        <end position="175"/>
    </location>
</feature>
<dbReference type="InterPro" id="IPR003439">
    <property type="entry name" value="ABC_transporter-like_ATP-bd"/>
</dbReference>
<dbReference type="PROSITE" id="PS00211">
    <property type="entry name" value="ABC_TRANSPORTER_1"/>
    <property type="match status" value="1"/>
</dbReference>
<feature type="transmembrane region" description="Helical" evidence="9">
    <location>
        <begin position="274"/>
        <end position="297"/>
    </location>
</feature>
<dbReference type="CDD" id="cd18541">
    <property type="entry name" value="ABC_6TM_TmrB_like"/>
    <property type="match status" value="1"/>
</dbReference>
<feature type="transmembrane region" description="Helical" evidence="9">
    <location>
        <begin position="239"/>
        <end position="262"/>
    </location>
</feature>
<dbReference type="FunFam" id="3.40.50.300:FF:000221">
    <property type="entry name" value="Multidrug ABC transporter ATP-binding protein"/>
    <property type="match status" value="1"/>
</dbReference>
<dbReference type="Pfam" id="PF00664">
    <property type="entry name" value="ABC_membrane"/>
    <property type="match status" value="1"/>
</dbReference>
<feature type="domain" description="ABC transmembrane type-1" evidence="11">
    <location>
        <begin position="21"/>
        <end position="300"/>
    </location>
</feature>
<reference evidence="12 13" key="1">
    <citation type="journal article" date="2015" name="Genome Announc.">
        <title>Genomes of Geoalkalibacter ferrihydriticus Z-0531T and Geoalkalibacter subterraneus Red1T, Two Haloalkaliphilic Metal-Reducing Deltaproteobacteria.</title>
        <authorList>
            <person name="Badalamenti J.P."/>
            <person name="Krajmalnik-Brown R."/>
            <person name="Torres C.I."/>
            <person name="Bond D.R."/>
        </authorList>
    </citation>
    <scope>NUCLEOTIDE SEQUENCE [LARGE SCALE GENOMIC DNA]</scope>
    <source>
        <strain evidence="12 13">Red1</strain>
    </source>
</reference>
<dbReference type="InterPro" id="IPR003593">
    <property type="entry name" value="AAA+_ATPase"/>
</dbReference>
<evidence type="ECO:0000259" key="10">
    <source>
        <dbReference type="PROSITE" id="PS50893"/>
    </source>
</evidence>
<evidence type="ECO:0000313" key="13">
    <source>
        <dbReference type="Proteomes" id="UP000035036"/>
    </source>
</evidence>
<dbReference type="PROSITE" id="PS50893">
    <property type="entry name" value="ABC_TRANSPORTER_2"/>
    <property type="match status" value="1"/>
</dbReference>
<dbReference type="Gene3D" id="3.40.50.300">
    <property type="entry name" value="P-loop containing nucleotide triphosphate hydrolases"/>
    <property type="match status" value="1"/>
</dbReference>
<gene>
    <name evidence="12" type="ORF">GSUB_00760</name>
</gene>
<evidence type="ECO:0000256" key="9">
    <source>
        <dbReference type="SAM" id="Phobius"/>
    </source>
</evidence>
<keyword evidence="4 9" id="KW-0812">Transmembrane</keyword>
<evidence type="ECO:0000313" key="12">
    <source>
        <dbReference type="EMBL" id="AJF05411.1"/>
    </source>
</evidence>
<evidence type="ECO:0008006" key="14">
    <source>
        <dbReference type="Google" id="ProtNLM"/>
    </source>
</evidence>
<evidence type="ECO:0000256" key="1">
    <source>
        <dbReference type="ARBA" id="ARBA00004651"/>
    </source>
</evidence>
<organism evidence="12 13">
    <name type="scientific">Geoalkalibacter subterraneus</name>
    <dbReference type="NCBI Taxonomy" id="483547"/>
    <lineage>
        <taxon>Bacteria</taxon>
        <taxon>Pseudomonadati</taxon>
        <taxon>Thermodesulfobacteriota</taxon>
        <taxon>Desulfuromonadia</taxon>
        <taxon>Desulfuromonadales</taxon>
        <taxon>Geoalkalibacteraceae</taxon>
        <taxon>Geoalkalibacter</taxon>
    </lineage>
</organism>
<dbReference type="AlphaFoldDB" id="A0A0B5FP80"/>
<dbReference type="GO" id="GO:0005886">
    <property type="term" value="C:plasma membrane"/>
    <property type="evidence" value="ECO:0007669"/>
    <property type="project" value="UniProtKB-SubCell"/>
</dbReference>
<dbReference type="HOGENOM" id="CLU_000604_84_6_7"/>
<protein>
    <recommendedName>
        <fullName evidence="14">ABC transporter ATP-binding protein</fullName>
    </recommendedName>
</protein>
<dbReference type="InterPro" id="IPR036640">
    <property type="entry name" value="ABC1_TM_sf"/>
</dbReference>
<dbReference type="InterPro" id="IPR011527">
    <property type="entry name" value="ABC1_TM_dom"/>
</dbReference>
<dbReference type="Gene3D" id="1.20.1560.10">
    <property type="entry name" value="ABC transporter type 1, transmembrane domain"/>
    <property type="match status" value="1"/>
</dbReference>
<feature type="transmembrane region" description="Helical" evidence="9">
    <location>
        <begin position="127"/>
        <end position="151"/>
    </location>
</feature>
<evidence type="ECO:0000256" key="2">
    <source>
        <dbReference type="ARBA" id="ARBA00022448"/>
    </source>
</evidence>
<evidence type="ECO:0000256" key="4">
    <source>
        <dbReference type="ARBA" id="ARBA00022692"/>
    </source>
</evidence>
<dbReference type="EMBL" id="CP010311">
    <property type="protein sequence ID" value="AJF05411.1"/>
    <property type="molecule type" value="Genomic_DNA"/>
</dbReference>
<evidence type="ECO:0000256" key="7">
    <source>
        <dbReference type="ARBA" id="ARBA00022989"/>
    </source>
</evidence>
<evidence type="ECO:0000259" key="11">
    <source>
        <dbReference type="PROSITE" id="PS50929"/>
    </source>
</evidence>
<accession>A0A0B5FP80</accession>
<dbReference type="SUPFAM" id="SSF90123">
    <property type="entry name" value="ABC transporter transmembrane region"/>
    <property type="match status" value="1"/>
</dbReference>
<dbReference type="SMART" id="SM00382">
    <property type="entry name" value="AAA"/>
    <property type="match status" value="1"/>
</dbReference>
<keyword evidence="3" id="KW-1003">Cell membrane</keyword>
<keyword evidence="8 9" id="KW-0472">Membrane</keyword>
<dbReference type="PROSITE" id="PS50929">
    <property type="entry name" value="ABC_TM1F"/>
    <property type="match status" value="1"/>
</dbReference>
<dbReference type="GO" id="GO:0016887">
    <property type="term" value="F:ATP hydrolysis activity"/>
    <property type="evidence" value="ECO:0007669"/>
    <property type="project" value="InterPro"/>
</dbReference>
<name>A0A0B5FP80_9BACT</name>
<evidence type="ECO:0000256" key="5">
    <source>
        <dbReference type="ARBA" id="ARBA00022741"/>
    </source>
</evidence>